<dbReference type="Proteomes" id="UP000290253">
    <property type="component" value="Unassembled WGS sequence"/>
</dbReference>
<name>A0A4Q1SK49_9BACT</name>
<dbReference type="AlphaFoldDB" id="A0A4Q1SK49"/>
<reference evidence="1 2" key="1">
    <citation type="journal article" date="2016" name="Int. J. Syst. Evol. Microbiol.">
        <title>Acidipila dinghuensis sp. nov., an acidobacterium isolated from forest soil.</title>
        <authorList>
            <person name="Jiang Y.W."/>
            <person name="Wang J."/>
            <person name="Chen M.H."/>
            <person name="Lv Y.Y."/>
            <person name="Qiu L.H."/>
        </authorList>
    </citation>
    <scope>NUCLEOTIDE SEQUENCE [LARGE SCALE GENOMIC DNA]</scope>
    <source>
        <strain evidence="1 2">DHOF10</strain>
    </source>
</reference>
<gene>
    <name evidence="1" type="ORF">ESZ00_09490</name>
</gene>
<organism evidence="1 2">
    <name type="scientific">Silvibacterium dinghuense</name>
    <dbReference type="NCBI Taxonomy" id="1560006"/>
    <lineage>
        <taxon>Bacteria</taxon>
        <taxon>Pseudomonadati</taxon>
        <taxon>Acidobacteriota</taxon>
        <taxon>Terriglobia</taxon>
        <taxon>Terriglobales</taxon>
        <taxon>Acidobacteriaceae</taxon>
        <taxon>Silvibacterium</taxon>
    </lineage>
</organism>
<evidence type="ECO:0000313" key="2">
    <source>
        <dbReference type="Proteomes" id="UP000290253"/>
    </source>
</evidence>
<dbReference type="OrthoDB" id="121895at2"/>
<proteinExistence type="predicted"/>
<dbReference type="EMBL" id="SDMK01000001">
    <property type="protein sequence ID" value="RXS98046.1"/>
    <property type="molecule type" value="Genomic_DNA"/>
</dbReference>
<evidence type="ECO:0000313" key="1">
    <source>
        <dbReference type="EMBL" id="RXS98046.1"/>
    </source>
</evidence>
<comment type="caution">
    <text evidence="1">The sequence shown here is derived from an EMBL/GenBank/DDBJ whole genome shotgun (WGS) entry which is preliminary data.</text>
</comment>
<protein>
    <submittedName>
        <fullName evidence="1">Uncharacterized protein</fullName>
    </submittedName>
</protein>
<sequence>MYEQAVLPIQDEKTFAEVHGALESAFSAAKVEGFLRGIQRAHLRARQFEAILAGGLLGSGTAAKYAALGDSDRGHIREQYLKSIEQVAPAVRAKFMRVYTAY</sequence>
<keyword evidence="2" id="KW-1185">Reference proteome</keyword>
<accession>A0A4Q1SK49</accession>
<dbReference type="RefSeq" id="WP_129207825.1">
    <property type="nucleotide sequence ID" value="NZ_BMGU01000001.1"/>
</dbReference>